<gene>
    <name evidence="1" type="ORF">MNY70_12540</name>
</gene>
<reference evidence="1" key="1">
    <citation type="submission" date="2022-03" db="EMBL/GenBank/DDBJ databases">
        <title>ESBL-producing Moellerella wisconsensis and Escherichia marmotae isolated from wild game meat.</title>
        <authorList>
            <person name="Biggel M."/>
        </authorList>
    </citation>
    <scope>NUCLEOTIDE SEQUENCE</scope>
    <source>
        <strain evidence="1">W1</strain>
    </source>
</reference>
<evidence type="ECO:0000313" key="2">
    <source>
        <dbReference type="Proteomes" id="UP000829420"/>
    </source>
</evidence>
<keyword evidence="2" id="KW-1185">Reference proteome</keyword>
<sequence length="316" mass="35162">MDLFALSAIPIIIFIALVIIFTCVKTVPQGFQWTVERFGRYTRTLQPGLHILVPFMDRIGRRINMMEQVLDIPSQEIISRDNANVTIDAVCFIQVVDPVRAAYEVSNLELSVLNLTMTNIRTVLGSMELDEMLSQRDSINTRLLHIVDEATNPWGVKITRIEIRDVRPPKELINAMNAQMKAERTKRADILEAEGIRQAAILTAEGEKQSQILKAEGQRQSAFLQAEAREREAEAEARATQMVSEAIAKGDMQAINYFVAQKYTDALISIGSANNSKVIMMPLEASNLMGAISGISELIQSSKQHHPAPVDKGQSS</sequence>
<proteinExistence type="predicted"/>
<organism evidence="1 2">
    <name type="scientific">Moellerella wisconsensis</name>
    <dbReference type="NCBI Taxonomy" id="158849"/>
    <lineage>
        <taxon>Bacteria</taxon>
        <taxon>Pseudomonadati</taxon>
        <taxon>Pseudomonadota</taxon>
        <taxon>Gammaproteobacteria</taxon>
        <taxon>Enterobacterales</taxon>
        <taxon>Morganellaceae</taxon>
        <taxon>Moellerella</taxon>
    </lineage>
</organism>
<dbReference type="Proteomes" id="UP000829420">
    <property type="component" value="Chromosome"/>
</dbReference>
<evidence type="ECO:0000313" key="1">
    <source>
        <dbReference type="EMBL" id="UNH38296.1"/>
    </source>
</evidence>
<name>A0ACD3Y5J8_9GAMM</name>
<accession>A0ACD3Y5J8</accession>
<dbReference type="EMBL" id="CP093255">
    <property type="protein sequence ID" value="UNH38296.1"/>
    <property type="molecule type" value="Genomic_DNA"/>
</dbReference>
<protein>
    <submittedName>
        <fullName evidence="1">SPFH/Band 7/PHB domain protein</fullName>
    </submittedName>
</protein>